<proteinExistence type="predicted"/>
<comment type="caution">
    <text evidence="1">The sequence shown here is derived from an EMBL/GenBank/DDBJ whole genome shotgun (WGS) entry which is preliminary data.</text>
</comment>
<name>A0ABD0S0A6_CIRMR</name>
<evidence type="ECO:0000313" key="1">
    <source>
        <dbReference type="EMBL" id="KAL0203806.1"/>
    </source>
</evidence>
<keyword evidence="2" id="KW-1185">Reference proteome</keyword>
<feature type="non-terminal residue" evidence="1">
    <location>
        <position position="59"/>
    </location>
</feature>
<dbReference type="AlphaFoldDB" id="A0ABD0S0A6"/>
<gene>
    <name evidence="1" type="ORF">M9458_001824</name>
</gene>
<reference evidence="1 2" key="1">
    <citation type="submission" date="2024-05" db="EMBL/GenBank/DDBJ databases">
        <title>Genome sequencing and assembly of Indian major carp, Cirrhinus mrigala (Hamilton, 1822).</title>
        <authorList>
            <person name="Mohindra V."/>
            <person name="Chowdhury L.M."/>
            <person name="Lal K."/>
            <person name="Jena J.K."/>
        </authorList>
    </citation>
    <scope>NUCLEOTIDE SEQUENCE [LARGE SCALE GENOMIC DNA]</scope>
    <source>
        <strain evidence="1">CM1030</strain>
        <tissue evidence="1">Blood</tissue>
    </source>
</reference>
<evidence type="ECO:0000313" key="2">
    <source>
        <dbReference type="Proteomes" id="UP001529510"/>
    </source>
</evidence>
<dbReference type="Proteomes" id="UP001529510">
    <property type="component" value="Unassembled WGS sequence"/>
</dbReference>
<protein>
    <submittedName>
        <fullName evidence="1">Uncharacterized protein</fullName>
    </submittedName>
</protein>
<accession>A0ABD0S0A6</accession>
<sequence>FHGCIRNLYINDQLQDLTHPASGVYALMGNAMLLDNPPSAVSVRRDGPARFVTSRSTTH</sequence>
<dbReference type="EMBL" id="JAMKFB020000001">
    <property type="protein sequence ID" value="KAL0203806.1"/>
    <property type="molecule type" value="Genomic_DNA"/>
</dbReference>
<organism evidence="1 2">
    <name type="scientific">Cirrhinus mrigala</name>
    <name type="common">Mrigala</name>
    <dbReference type="NCBI Taxonomy" id="683832"/>
    <lineage>
        <taxon>Eukaryota</taxon>
        <taxon>Metazoa</taxon>
        <taxon>Chordata</taxon>
        <taxon>Craniata</taxon>
        <taxon>Vertebrata</taxon>
        <taxon>Euteleostomi</taxon>
        <taxon>Actinopterygii</taxon>
        <taxon>Neopterygii</taxon>
        <taxon>Teleostei</taxon>
        <taxon>Ostariophysi</taxon>
        <taxon>Cypriniformes</taxon>
        <taxon>Cyprinidae</taxon>
        <taxon>Labeoninae</taxon>
        <taxon>Labeonini</taxon>
        <taxon>Cirrhinus</taxon>
    </lineage>
</organism>
<feature type="non-terminal residue" evidence="1">
    <location>
        <position position="1"/>
    </location>
</feature>